<evidence type="ECO:0000256" key="1">
    <source>
        <dbReference type="ARBA" id="ARBA00008324"/>
    </source>
</evidence>
<evidence type="ECO:0000313" key="5">
    <source>
        <dbReference type="Proteomes" id="UP000063789"/>
    </source>
</evidence>
<feature type="domain" description="Thioesterase" evidence="3">
    <location>
        <begin position="46"/>
        <end position="125"/>
    </location>
</feature>
<dbReference type="CDD" id="cd03443">
    <property type="entry name" value="PaaI_thioesterase"/>
    <property type="match status" value="1"/>
</dbReference>
<dbReference type="STRING" id="1136941.ACH46_11200"/>
<dbReference type="NCBIfam" id="TIGR00369">
    <property type="entry name" value="unchar_dom_1"/>
    <property type="match status" value="1"/>
</dbReference>
<dbReference type="InterPro" id="IPR006683">
    <property type="entry name" value="Thioestr_dom"/>
</dbReference>
<dbReference type="GO" id="GO:0061522">
    <property type="term" value="F:1,4-dihydroxy-2-naphthoyl-CoA thioesterase activity"/>
    <property type="evidence" value="ECO:0007669"/>
    <property type="project" value="TreeGrafter"/>
</dbReference>
<dbReference type="PATRIC" id="fig|1136941.3.peg.2286"/>
<dbReference type="OrthoDB" id="9798208at2"/>
<dbReference type="SUPFAM" id="SSF54637">
    <property type="entry name" value="Thioesterase/thiol ester dehydrase-isomerase"/>
    <property type="match status" value="1"/>
</dbReference>
<dbReference type="Pfam" id="PF03061">
    <property type="entry name" value="4HBT"/>
    <property type="match status" value="1"/>
</dbReference>
<accession>A0A0N7FUP8</accession>
<evidence type="ECO:0000256" key="2">
    <source>
        <dbReference type="ARBA" id="ARBA00022801"/>
    </source>
</evidence>
<dbReference type="KEGG" id="goq:ACH46_11200"/>
<dbReference type="PANTHER" id="PTHR43240:SF5">
    <property type="entry name" value="1,4-DIHYDROXY-2-NAPHTHOYL-COA THIOESTERASE 1"/>
    <property type="match status" value="1"/>
</dbReference>
<dbReference type="Proteomes" id="UP000063789">
    <property type="component" value="Chromosome"/>
</dbReference>
<dbReference type="GO" id="GO:0005829">
    <property type="term" value="C:cytosol"/>
    <property type="evidence" value="ECO:0007669"/>
    <property type="project" value="TreeGrafter"/>
</dbReference>
<sequence>MENVAASVDAKQARGLDKLLGFTITVATGDRVEGTLDIAAIHHQPFGITHGGVYCALAESAASVSAFCWLQETGIGGSAVGVNNNTDFLRSVSSGVLTVTTTPIHRGRRQQLWQIDMVDADGKLAAQSRVRLQNIEMPALPDA</sequence>
<dbReference type="AlphaFoldDB" id="A0A0N7FUP8"/>
<gene>
    <name evidence="4" type="ORF">ACH46_11200</name>
</gene>
<dbReference type="InterPro" id="IPR003736">
    <property type="entry name" value="PAAI_dom"/>
</dbReference>
<dbReference type="PANTHER" id="PTHR43240">
    <property type="entry name" value="1,4-DIHYDROXY-2-NAPHTHOYL-COA THIOESTERASE 1"/>
    <property type="match status" value="1"/>
</dbReference>
<dbReference type="EMBL" id="CP011853">
    <property type="protein sequence ID" value="ALG84959.1"/>
    <property type="molecule type" value="Genomic_DNA"/>
</dbReference>
<protein>
    <submittedName>
        <fullName evidence="4">Thioesterase</fullName>
    </submittedName>
</protein>
<reference evidence="4 5" key="2">
    <citation type="journal article" date="2017" name="Int. J. Syst. Evol. Microbiol.">
        <title>Gordonia phthalatica sp. nov., a di-n-butyl phthalate-degrading bacterium isolated from activated sludge.</title>
        <authorList>
            <person name="Jin D."/>
            <person name="Kong X."/>
            <person name="Jia M."/>
            <person name="Yu X."/>
            <person name="Wang X."/>
            <person name="Zhuang X."/>
            <person name="Deng Y."/>
            <person name="Bai Z."/>
        </authorList>
    </citation>
    <scope>NUCLEOTIDE SEQUENCE [LARGE SCALE GENOMIC DNA]</scope>
    <source>
        <strain evidence="4 5">QH-11</strain>
    </source>
</reference>
<dbReference type="RefSeq" id="WP_062392963.1">
    <property type="nucleotide sequence ID" value="NZ_CP011853.1"/>
</dbReference>
<keyword evidence="2" id="KW-0378">Hydrolase</keyword>
<evidence type="ECO:0000259" key="3">
    <source>
        <dbReference type="Pfam" id="PF03061"/>
    </source>
</evidence>
<dbReference type="Gene3D" id="3.10.129.10">
    <property type="entry name" value="Hotdog Thioesterase"/>
    <property type="match status" value="1"/>
</dbReference>
<keyword evidence="5" id="KW-1185">Reference proteome</keyword>
<organism evidence="4 5">
    <name type="scientific">Gordonia phthalatica</name>
    <dbReference type="NCBI Taxonomy" id="1136941"/>
    <lineage>
        <taxon>Bacteria</taxon>
        <taxon>Bacillati</taxon>
        <taxon>Actinomycetota</taxon>
        <taxon>Actinomycetes</taxon>
        <taxon>Mycobacteriales</taxon>
        <taxon>Gordoniaceae</taxon>
        <taxon>Gordonia</taxon>
    </lineage>
</organism>
<evidence type="ECO:0000313" key="4">
    <source>
        <dbReference type="EMBL" id="ALG84959.1"/>
    </source>
</evidence>
<comment type="similarity">
    <text evidence="1">Belongs to the thioesterase PaaI family.</text>
</comment>
<name>A0A0N7FUP8_9ACTN</name>
<reference evidence="5" key="1">
    <citation type="submission" date="2015-06" db="EMBL/GenBank/DDBJ databases">
        <title>Complete genome sequence and metabolic analysis of phthalate degradation pathway in Gordonia sp. QH-11.</title>
        <authorList>
            <person name="Jin D."/>
            <person name="Kong X."/>
            <person name="Bai Z."/>
        </authorList>
    </citation>
    <scope>NUCLEOTIDE SEQUENCE [LARGE SCALE GENOMIC DNA]</scope>
    <source>
        <strain evidence="5">QH-11</strain>
    </source>
</reference>
<dbReference type="InterPro" id="IPR029069">
    <property type="entry name" value="HotDog_dom_sf"/>
</dbReference>
<proteinExistence type="inferred from homology"/>